<evidence type="ECO:0000313" key="4">
    <source>
        <dbReference type="Proteomes" id="UP000326302"/>
    </source>
</evidence>
<reference evidence="3 4" key="1">
    <citation type="submission" date="2019-10" db="EMBL/GenBank/DDBJ databases">
        <title>Unraveling microbial dark matter from salterns through culturing: the case of the genus Halosegnis.</title>
        <authorList>
            <person name="Duran-Viseras A."/>
            <person name="Andrei A.-S."/>
            <person name="Vera-Gargallo B."/>
            <person name="Ghai R."/>
            <person name="Sanchez-Porro C."/>
            <person name="Ventosa A."/>
        </authorList>
    </citation>
    <scope>NUCLEOTIDE SEQUENCE [LARGE SCALE GENOMIC DNA]</scope>
    <source>
        <strain evidence="3 4">F17-44</strain>
    </source>
</reference>
<name>A0A5N5U4R7_9EURY</name>
<dbReference type="GO" id="GO:0044281">
    <property type="term" value="P:small molecule metabolic process"/>
    <property type="evidence" value="ECO:0007669"/>
    <property type="project" value="UniProtKB-ARBA"/>
</dbReference>
<dbReference type="InterPro" id="IPR036291">
    <property type="entry name" value="NAD(P)-bd_dom_sf"/>
</dbReference>
<dbReference type="GO" id="GO:0016616">
    <property type="term" value="F:oxidoreductase activity, acting on the CH-OH group of donors, NAD or NADP as acceptor"/>
    <property type="evidence" value="ECO:0007669"/>
    <property type="project" value="UniProtKB-ARBA"/>
</dbReference>
<dbReference type="InterPro" id="IPR051603">
    <property type="entry name" value="Zinc-ADH_QOR/CCCR"/>
</dbReference>
<evidence type="ECO:0000256" key="1">
    <source>
        <dbReference type="ARBA" id="ARBA00022857"/>
    </source>
</evidence>
<evidence type="ECO:0000313" key="3">
    <source>
        <dbReference type="EMBL" id="KAB7512931.1"/>
    </source>
</evidence>
<dbReference type="InterPro" id="IPR013154">
    <property type="entry name" value="ADH-like_N"/>
</dbReference>
<dbReference type="Proteomes" id="UP000326302">
    <property type="component" value="Unassembled WGS sequence"/>
</dbReference>
<sequence length="334" mass="34521">MHAAAFTDLVGPDGVDLIEQPDPTPGDGEALVDVKACSLNRHDLWILDGDSAMIRGESLPFVSGLDPAGVVRAAPADSDIETGDRVLLCPNQTCGTCDRCREGPENTCEAFSLYHGGFAEQAVAPAHRLIPLRESLSFAAASALPTAYLTAWHMLGKADVTAGDRVFVPGATGGVGLAGIQLGNVLGATTVGTTTSESKADRLAQFADEVVVGSDEEILVDGAGESSADAALNHLSGPFTDICGRVLRTGGTQVVCGRTAGATLDQHAAPFFLAQQAILGSTMGTQPELERLVSLAAEGRFEPLVDATYPLAETGAAFADMKTRDAFGKLVVTP</sequence>
<dbReference type="GO" id="GO:0030554">
    <property type="term" value="F:adenyl nucleotide binding"/>
    <property type="evidence" value="ECO:0007669"/>
    <property type="project" value="UniProtKB-ARBA"/>
</dbReference>
<dbReference type="InterPro" id="IPR011032">
    <property type="entry name" value="GroES-like_sf"/>
</dbReference>
<accession>A0A5N5U4R7</accession>
<dbReference type="Gene3D" id="3.90.180.10">
    <property type="entry name" value="Medium-chain alcohol dehydrogenases, catalytic domain"/>
    <property type="match status" value="1"/>
</dbReference>
<dbReference type="Pfam" id="PF13602">
    <property type="entry name" value="ADH_zinc_N_2"/>
    <property type="match status" value="1"/>
</dbReference>
<dbReference type="PANTHER" id="PTHR44154:SF1">
    <property type="entry name" value="QUINONE OXIDOREDUCTASE"/>
    <property type="match status" value="1"/>
</dbReference>
<dbReference type="Pfam" id="PF08240">
    <property type="entry name" value="ADH_N"/>
    <property type="match status" value="1"/>
</dbReference>
<feature type="domain" description="Enoyl reductase (ER)" evidence="2">
    <location>
        <begin position="11"/>
        <end position="332"/>
    </location>
</feature>
<dbReference type="SUPFAM" id="SSF51735">
    <property type="entry name" value="NAD(P)-binding Rossmann-fold domains"/>
    <property type="match status" value="1"/>
</dbReference>
<organism evidence="3 4">
    <name type="scientific">Halosegnis rubeus</name>
    <dbReference type="NCBI Taxonomy" id="2212850"/>
    <lineage>
        <taxon>Archaea</taxon>
        <taxon>Methanobacteriati</taxon>
        <taxon>Methanobacteriota</taxon>
        <taxon>Stenosarchaea group</taxon>
        <taxon>Halobacteria</taxon>
        <taxon>Halobacteriales</taxon>
        <taxon>Natronomonadaceae</taxon>
        <taxon>Halosegnis</taxon>
    </lineage>
</organism>
<dbReference type="RefSeq" id="WP_152121042.1">
    <property type="nucleotide sequence ID" value="NZ_QJOW01000008.1"/>
</dbReference>
<keyword evidence="1" id="KW-0521">NADP</keyword>
<dbReference type="OrthoDB" id="75495at2157"/>
<comment type="caution">
    <text evidence="3">The sequence shown here is derived from an EMBL/GenBank/DDBJ whole genome shotgun (WGS) entry which is preliminary data.</text>
</comment>
<dbReference type="PANTHER" id="PTHR44154">
    <property type="entry name" value="QUINONE OXIDOREDUCTASE"/>
    <property type="match status" value="1"/>
</dbReference>
<evidence type="ECO:0000259" key="2">
    <source>
        <dbReference type="SMART" id="SM00829"/>
    </source>
</evidence>
<dbReference type="EMBL" id="QJOW01000008">
    <property type="protein sequence ID" value="KAB7512931.1"/>
    <property type="molecule type" value="Genomic_DNA"/>
</dbReference>
<dbReference type="GO" id="GO:0043168">
    <property type="term" value="F:anion binding"/>
    <property type="evidence" value="ECO:0007669"/>
    <property type="project" value="UniProtKB-ARBA"/>
</dbReference>
<dbReference type="SMART" id="SM00829">
    <property type="entry name" value="PKS_ER"/>
    <property type="match status" value="1"/>
</dbReference>
<proteinExistence type="predicted"/>
<dbReference type="AlphaFoldDB" id="A0A5N5U4R7"/>
<gene>
    <name evidence="3" type="ORF">DMP03_13335</name>
</gene>
<dbReference type="InterPro" id="IPR020843">
    <property type="entry name" value="ER"/>
</dbReference>
<protein>
    <submittedName>
        <fullName evidence="3">Alcohol dehydrogenase catalytic domain-containing protein</fullName>
    </submittedName>
</protein>
<dbReference type="SUPFAM" id="SSF50129">
    <property type="entry name" value="GroES-like"/>
    <property type="match status" value="1"/>
</dbReference>